<evidence type="ECO:0000256" key="2">
    <source>
        <dbReference type="SAM" id="Phobius"/>
    </source>
</evidence>
<keyword evidence="2" id="KW-0812">Transmembrane</keyword>
<feature type="transmembrane region" description="Helical" evidence="2">
    <location>
        <begin position="35"/>
        <end position="61"/>
    </location>
</feature>
<reference evidence="3" key="1">
    <citation type="submission" date="2023-08" db="EMBL/GenBank/DDBJ databases">
        <title>Study of Resistomes in environmental pathogenic environmental.</title>
        <authorList>
            <person name="Bhattacharjee A."/>
            <person name="Singh A.K."/>
        </authorList>
    </citation>
    <scope>NUCLEOTIDE SEQUENCE</scope>
    <source>
        <strain evidence="3">S1</strain>
    </source>
</reference>
<gene>
    <name evidence="3" type="ORF">OYC61_012935</name>
</gene>
<evidence type="ECO:0000313" key="3">
    <source>
        <dbReference type="EMBL" id="MDT8505205.1"/>
    </source>
</evidence>
<dbReference type="RefSeq" id="WP_268378303.1">
    <property type="nucleotide sequence ID" value="NZ_JAPQTC020000004.1"/>
</dbReference>
<proteinExistence type="predicted"/>
<sequence>MPHSQNPGFPRTRRRNPFDGQGCYAPNSSTPPWGWFPSILIGIAIIAVFCGAIFYGSALIARAAGA</sequence>
<keyword evidence="2" id="KW-1133">Transmembrane helix</keyword>
<evidence type="ECO:0000313" key="4">
    <source>
        <dbReference type="Proteomes" id="UP001074635"/>
    </source>
</evidence>
<name>A0ABU3MX38_9BURK</name>
<organism evidence="3 4">
    <name type="scientific">Alcaligenes nematophilus</name>
    <dbReference type="NCBI Taxonomy" id="2994643"/>
    <lineage>
        <taxon>Bacteria</taxon>
        <taxon>Pseudomonadati</taxon>
        <taxon>Pseudomonadota</taxon>
        <taxon>Betaproteobacteria</taxon>
        <taxon>Burkholderiales</taxon>
        <taxon>Alcaligenaceae</taxon>
        <taxon>Alcaligenes</taxon>
    </lineage>
</organism>
<comment type="caution">
    <text evidence="3">The sequence shown here is derived from an EMBL/GenBank/DDBJ whole genome shotgun (WGS) entry which is preliminary data.</text>
</comment>
<evidence type="ECO:0000256" key="1">
    <source>
        <dbReference type="SAM" id="MobiDB-lite"/>
    </source>
</evidence>
<keyword evidence="4" id="KW-1185">Reference proteome</keyword>
<dbReference type="EMBL" id="JAPQTC020000004">
    <property type="protein sequence ID" value="MDT8505205.1"/>
    <property type="molecule type" value="Genomic_DNA"/>
</dbReference>
<keyword evidence="2" id="KW-0472">Membrane</keyword>
<feature type="region of interest" description="Disordered" evidence="1">
    <location>
        <begin position="1"/>
        <end position="25"/>
    </location>
</feature>
<dbReference type="Proteomes" id="UP001074635">
    <property type="component" value="Unassembled WGS sequence"/>
</dbReference>
<accession>A0ABU3MX38</accession>
<protein>
    <submittedName>
        <fullName evidence="3">Uncharacterized protein</fullName>
    </submittedName>
</protein>